<dbReference type="CDD" id="cd18489">
    <property type="entry name" value="BACK_BTBD7"/>
    <property type="match status" value="1"/>
</dbReference>
<evidence type="ECO:0000259" key="2">
    <source>
        <dbReference type="PROSITE" id="PS50097"/>
    </source>
</evidence>
<dbReference type="Gene3D" id="3.30.710.10">
    <property type="entry name" value="Potassium Channel Kv1.1, Chain A"/>
    <property type="match status" value="2"/>
</dbReference>
<accession>A0ABM1EZ65</accession>
<dbReference type="RefSeq" id="XP_014677492.1">
    <property type="nucleotide sequence ID" value="XM_014822006.1"/>
</dbReference>
<sequence>MGANVSSSGEKASPTCNPPTASSSKGNIIAKSPPSDLMKIKKRKHSGFATLRRKIIRHYKRLSKSLDHARAIRDLISTWNSSELSTLVQEYEQLAVLKELTIQADLARPPAPSAKQDLSDLYDYKFCADVELVFQRAVFPAHRAILSARCPYFRRLLAAHPGRGARVTIDAAAAAAPGMRAATFSALLRGLYTGDFAAAGGEDADVLARLSDEFGTPNALDGDLQELLEGAGESGDVVLLFSANSQEFRCHRAILAARSLFFRNLLARRARAEGDAATATTTRIVLDENVIPRRYALVLLHSLYVDAVDLSCVLRAATEPDVKPKTPQLAIDEAMEVHQIGRFLDLAILSQGSEDIIIENLNTDNMLSVLRWASQPHGSDWVYRQAMHFLREEFVSIANSPVLYDMEQHLLMEALKSDYLQASELEVLTAVIKWGEQQLMKQIEEREPNLLSHTAHSVSKKGVKKRDLSDRELREILSDIIGYVRLEHVIPTTSDILNNAIRRGLISRPPLHMLGDELGERVNPWLAGQQGGVYKRPRLFTPYMDEVKAALEERLGEGVAPSSQCRVRMSHIPDTLYMLEDKECQQYYADLPSSQRLPLAVDIIAGDIPVPDLDTVQAMTKRESDLHQLTSVQRALACGDRRAVHHEIKLRVVREFGLPDMVADVLSNVGQLHHEEEPKERRSAAQMRVPVQKVAPELIAASTLVMEDSYSLSAEASGCSHDSSYSDVMPDIAMAARSLSQISIGEASPTATLDLGDGNIHVPAFL</sequence>
<protein>
    <submittedName>
        <fullName evidence="4 5">BTB/POZ domain-containing protein 7-like</fullName>
    </submittedName>
</protein>
<dbReference type="PANTHER" id="PTHR16064:SF3">
    <property type="entry name" value="BTB_POZ DOMAIN-CONTAINING PROTEIN 7"/>
    <property type="match status" value="1"/>
</dbReference>
<feature type="domain" description="BTB" evidence="2">
    <location>
        <begin position="235"/>
        <end position="312"/>
    </location>
</feature>
<evidence type="ECO:0000313" key="5">
    <source>
        <dbReference type="RefSeq" id="XP_014677492.1"/>
    </source>
</evidence>
<feature type="region of interest" description="Disordered" evidence="1">
    <location>
        <begin position="1"/>
        <end position="35"/>
    </location>
</feature>
<dbReference type="RefSeq" id="XP_014677486.1">
    <property type="nucleotide sequence ID" value="XM_014822000.1"/>
</dbReference>
<dbReference type="Gene3D" id="1.25.40.420">
    <property type="match status" value="1"/>
</dbReference>
<dbReference type="Proteomes" id="UP000695022">
    <property type="component" value="Unplaced"/>
</dbReference>
<dbReference type="PROSITE" id="PS50097">
    <property type="entry name" value="BTB"/>
    <property type="match status" value="2"/>
</dbReference>
<dbReference type="GeneID" id="106817337"/>
<gene>
    <name evidence="4 5" type="primary">LOC106817337</name>
</gene>
<evidence type="ECO:0000256" key="1">
    <source>
        <dbReference type="SAM" id="MobiDB-lite"/>
    </source>
</evidence>
<proteinExistence type="predicted"/>
<organism evidence="3 4">
    <name type="scientific">Priapulus caudatus</name>
    <name type="common">Priapulid worm</name>
    <dbReference type="NCBI Taxonomy" id="37621"/>
    <lineage>
        <taxon>Eukaryota</taxon>
        <taxon>Metazoa</taxon>
        <taxon>Ecdysozoa</taxon>
        <taxon>Scalidophora</taxon>
        <taxon>Priapulida</taxon>
        <taxon>Priapulimorpha</taxon>
        <taxon>Priapulimorphida</taxon>
        <taxon>Priapulidae</taxon>
        <taxon>Priapulus</taxon>
    </lineage>
</organism>
<feature type="domain" description="BTB" evidence="2">
    <location>
        <begin position="128"/>
        <end position="200"/>
    </location>
</feature>
<dbReference type="Pfam" id="PF07707">
    <property type="entry name" value="BACK"/>
    <property type="match status" value="1"/>
</dbReference>
<dbReference type="SUPFAM" id="SSF54695">
    <property type="entry name" value="POZ domain"/>
    <property type="match status" value="2"/>
</dbReference>
<feature type="compositionally biased region" description="Polar residues" evidence="1">
    <location>
        <begin position="1"/>
        <end position="26"/>
    </location>
</feature>
<dbReference type="PANTHER" id="PTHR16064">
    <property type="entry name" value="BTB POZ DOMAIN CONTAINING 7"/>
    <property type="match status" value="1"/>
</dbReference>
<dbReference type="SMART" id="SM00225">
    <property type="entry name" value="BTB"/>
    <property type="match status" value="2"/>
</dbReference>
<evidence type="ECO:0000313" key="3">
    <source>
        <dbReference type="Proteomes" id="UP000695022"/>
    </source>
</evidence>
<dbReference type="InterPro" id="IPR000210">
    <property type="entry name" value="BTB/POZ_dom"/>
</dbReference>
<reference evidence="4 5" key="1">
    <citation type="submission" date="2025-05" db="UniProtKB">
        <authorList>
            <consortium name="RefSeq"/>
        </authorList>
    </citation>
    <scope>IDENTIFICATION</scope>
</reference>
<keyword evidence="3" id="KW-1185">Reference proteome</keyword>
<dbReference type="InterPro" id="IPR011705">
    <property type="entry name" value="BACK"/>
</dbReference>
<dbReference type="InterPro" id="IPR047936">
    <property type="entry name" value="BTBD7_BACK"/>
</dbReference>
<name>A0ABM1EZ65_PRICU</name>
<evidence type="ECO:0000313" key="4">
    <source>
        <dbReference type="RefSeq" id="XP_014677486.1"/>
    </source>
</evidence>
<dbReference type="InterPro" id="IPR042345">
    <property type="entry name" value="Btbd7"/>
</dbReference>
<dbReference type="SMART" id="SM00875">
    <property type="entry name" value="BACK"/>
    <property type="match status" value="1"/>
</dbReference>
<dbReference type="InterPro" id="IPR011333">
    <property type="entry name" value="SKP1/BTB/POZ_sf"/>
</dbReference>
<dbReference type="Pfam" id="PF00651">
    <property type="entry name" value="BTB"/>
    <property type="match status" value="2"/>
</dbReference>